<gene>
    <name evidence="1" type="ORF">NA66_1001745</name>
</gene>
<dbReference type="Proteomes" id="UP000247755">
    <property type="component" value="Unassembled WGS sequence"/>
</dbReference>
<comment type="caution">
    <text evidence="1">The sequence shown here is derived from an EMBL/GenBank/DDBJ whole genome shotgun (WGS) entry which is preliminary data.</text>
</comment>
<accession>A0A318J0M4</accession>
<sequence>MIDISNMKTLAAHLRDADEQCRECKMFETAQDFAMAATAIDTLLSELEAREAHRRDALPDGVQVSEYCLASGVAVIRTAQRSGPDKWKVIEGSHCLNKSGEWEYEPLPSSRTDEFLARCRFDSAQEAIDAALAQRQEGEDDERMV</sequence>
<reference evidence="1 2" key="1">
    <citation type="submission" date="2018-05" db="EMBL/GenBank/DDBJ databases">
        <title>Comparative genomics of bacterial root endophytes of switchgrass collected from native prairies over two seasons.</title>
        <authorList>
            <person name="Tang Y."/>
        </authorList>
    </citation>
    <scope>NUCLEOTIDE SEQUENCE [LARGE SCALE GENOMIC DNA]</scope>
    <source>
        <strain evidence="1 2">NFIX32</strain>
    </source>
</reference>
<dbReference type="RefSeq" id="WP_072438922.1">
    <property type="nucleotide sequence ID" value="NZ_QJJY01000001.1"/>
</dbReference>
<proteinExistence type="predicted"/>
<evidence type="ECO:0000313" key="1">
    <source>
        <dbReference type="EMBL" id="PXX41135.1"/>
    </source>
</evidence>
<dbReference type="EMBL" id="QJJY01000001">
    <property type="protein sequence ID" value="PXX41135.1"/>
    <property type="molecule type" value="Genomic_DNA"/>
</dbReference>
<dbReference type="AlphaFoldDB" id="A0A318J0M4"/>
<protein>
    <submittedName>
        <fullName evidence="1">Uncharacterized protein</fullName>
    </submittedName>
</protein>
<name>A0A318J0M4_BURPY</name>
<organism evidence="1 2">
    <name type="scientific">Burkholderia pyrrocinia</name>
    <name type="common">Pseudomonas pyrrocinia</name>
    <dbReference type="NCBI Taxonomy" id="60550"/>
    <lineage>
        <taxon>Bacteria</taxon>
        <taxon>Pseudomonadati</taxon>
        <taxon>Pseudomonadota</taxon>
        <taxon>Betaproteobacteria</taxon>
        <taxon>Burkholderiales</taxon>
        <taxon>Burkholderiaceae</taxon>
        <taxon>Burkholderia</taxon>
        <taxon>Burkholderia cepacia complex</taxon>
    </lineage>
</organism>
<evidence type="ECO:0000313" key="2">
    <source>
        <dbReference type="Proteomes" id="UP000247755"/>
    </source>
</evidence>